<name>A0A3E4F7A5_9FIRM</name>
<protein>
    <submittedName>
        <fullName evidence="2">Glycosyltransferase</fullName>
    </submittedName>
</protein>
<dbReference type="EMBL" id="QSOI01000005">
    <property type="protein sequence ID" value="RGI85021.1"/>
    <property type="molecule type" value="Genomic_DNA"/>
</dbReference>
<keyword evidence="2" id="KW-0808">Transferase</keyword>
<evidence type="ECO:0000313" key="3">
    <source>
        <dbReference type="Proteomes" id="UP000260664"/>
    </source>
</evidence>
<dbReference type="RefSeq" id="WP_117494810.1">
    <property type="nucleotide sequence ID" value="NZ_QSOI01000005.1"/>
</dbReference>
<dbReference type="InterPro" id="IPR029044">
    <property type="entry name" value="Nucleotide-diphossugar_trans"/>
</dbReference>
<dbReference type="SUPFAM" id="SSF53448">
    <property type="entry name" value="Nucleotide-diphospho-sugar transferases"/>
    <property type="match status" value="1"/>
</dbReference>
<dbReference type="GO" id="GO:0016740">
    <property type="term" value="F:transferase activity"/>
    <property type="evidence" value="ECO:0007669"/>
    <property type="project" value="UniProtKB-KW"/>
</dbReference>
<sequence>MKHVFVICAYKESPYLEECINSLIRQTKKSNIIIVTSTPNSYIYNIASKYEIDYYVNEGQGGITQDWNFGYKCALEKYHSEYITIAHQDDFYEAEYLSYVLKEAKNATHPLIIFGDYYEIRNGCKVYKNRLLKIKRLMLLPLRVKILQKSKWIRRRILSLGSPICCPSVTFSANNLPDVIFENHYRACEDWEAWEKISKLNGEFIYIPRPVMGHRIHEDSETTVAIGDNKRTKEEYEMFCKFWPKIFANLLLKQYSKGQQSNQLNGDVLKKK</sequence>
<dbReference type="AlphaFoldDB" id="A0A3E4F7A5"/>
<reference evidence="2 3" key="1">
    <citation type="submission" date="2018-08" db="EMBL/GenBank/DDBJ databases">
        <title>A genome reference for cultivated species of the human gut microbiota.</title>
        <authorList>
            <person name="Zou Y."/>
            <person name="Xue W."/>
            <person name="Luo G."/>
        </authorList>
    </citation>
    <scope>NUCLEOTIDE SEQUENCE [LARGE SCALE GENOMIC DNA]</scope>
    <source>
        <strain evidence="2 3">TM09-19AC</strain>
    </source>
</reference>
<accession>A0A3E4F7A5</accession>
<feature type="domain" description="Glycosyltransferase 2-like" evidence="1">
    <location>
        <begin position="5"/>
        <end position="122"/>
    </location>
</feature>
<gene>
    <name evidence="2" type="ORF">DXD84_06080</name>
</gene>
<dbReference type="Gene3D" id="3.90.550.10">
    <property type="entry name" value="Spore Coat Polysaccharide Biosynthesis Protein SpsA, Chain A"/>
    <property type="match status" value="1"/>
</dbReference>
<dbReference type="Proteomes" id="UP000260664">
    <property type="component" value="Unassembled WGS sequence"/>
</dbReference>
<evidence type="ECO:0000259" key="1">
    <source>
        <dbReference type="Pfam" id="PF00535"/>
    </source>
</evidence>
<comment type="caution">
    <text evidence="2">The sequence shown here is derived from an EMBL/GenBank/DDBJ whole genome shotgun (WGS) entry which is preliminary data.</text>
</comment>
<evidence type="ECO:0000313" key="2">
    <source>
        <dbReference type="EMBL" id="RGI85021.1"/>
    </source>
</evidence>
<organism evidence="2 3">
    <name type="scientific">Dorea formicigenerans</name>
    <dbReference type="NCBI Taxonomy" id="39486"/>
    <lineage>
        <taxon>Bacteria</taxon>
        <taxon>Bacillati</taxon>
        <taxon>Bacillota</taxon>
        <taxon>Clostridia</taxon>
        <taxon>Lachnospirales</taxon>
        <taxon>Lachnospiraceae</taxon>
        <taxon>Dorea</taxon>
    </lineage>
</organism>
<dbReference type="InterPro" id="IPR001173">
    <property type="entry name" value="Glyco_trans_2-like"/>
</dbReference>
<proteinExistence type="predicted"/>
<dbReference type="Pfam" id="PF00535">
    <property type="entry name" value="Glycos_transf_2"/>
    <property type="match status" value="1"/>
</dbReference>